<dbReference type="STRING" id="83401.SAMN05421742_10524"/>
<keyword evidence="3 5" id="KW-1133">Transmembrane helix</keyword>
<comment type="subcellular location">
    <subcellularLocation>
        <location evidence="1">Membrane</location>
        <topology evidence="1">Multi-pass membrane protein</topology>
    </subcellularLocation>
</comment>
<dbReference type="Pfam" id="PF01699">
    <property type="entry name" value="Na_Ca_ex"/>
    <property type="match status" value="1"/>
</dbReference>
<evidence type="ECO:0000256" key="3">
    <source>
        <dbReference type="ARBA" id="ARBA00022989"/>
    </source>
</evidence>
<evidence type="ECO:0000259" key="6">
    <source>
        <dbReference type="Pfam" id="PF01699"/>
    </source>
</evidence>
<dbReference type="GO" id="GO:0055085">
    <property type="term" value="P:transmembrane transport"/>
    <property type="evidence" value="ECO:0007669"/>
    <property type="project" value="InterPro"/>
</dbReference>
<dbReference type="InterPro" id="IPR044880">
    <property type="entry name" value="NCX_ion-bd_dom_sf"/>
</dbReference>
<accession>A0A1G8AKQ9</accession>
<feature type="transmembrane region" description="Helical" evidence="5">
    <location>
        <begin position="79"/>
        <end position="103"/>
    </location>
</feature>
<evidence type="ECO:0000256" key="5">
    <source>
        <dbReference type="SAM" id="Phobius"/>
    </source>
</evidence>
<feature type="domain" description="Sodium/calcium exchanger membrane region" evidence="6">
    <location>
        <begin position="8"/>
        <end position="132"/>
    </location>
</feature>
<dbReference type="GO" id="GO:0016020">
    <property type="term" value="C:membrane"/>
    <property type="evidence" value="ECO:0007669"/>
    <property type="project" value="UniProtKB-SubCell"/>
</dbReference>
<evidence type="ECO:0000256" key="2">
    <source>
        <dbReference type="ARBA" id="ARBA00022692"/>
    </source>
</evidence>
<keyword evidence="4 5" id="KW-0472">Membrane</keyword>
<dbReference type="EMBL" id="FNCV01000005">
    <property type="protein sequence ID" value="SDH21439.1"/>
    <property type="molecule type" value="Genomic_DNA"/>
</dbReference>
<protein>
    <submittedName>
        <fullName evidence="7">Cation:H+ antiporter</fullName>
    </submittedName>
</protein>
<dbReference type="Proteomes" id="UP000217076">
    <property type="component" value="Unassembled WGS sequence"/>
</dbReference>
<dbReference type="Gene3D" id="1.20.1420.30">
    <property type="entry name" value="NCX, central ion-binding region"/>
    <property type="match status" value="1"/>
</dbReference>
<evidence type="ECO:0000256" key="1">
    <source>
        <dbReference type="ARBA" id="ARBA00004141"/>
    </source>
</evidence>
<name>A0A1G8AKQ9_9PROT</name>
<sequence length="134" mass="13862">MVAKTGGRLSDSLEVSQTAIGALLTAVTTSLPELVTTLAALRRGALQLAMGGIIGGNTFDVLFLSAADAAYRDGSLYHAVAMADLFWLVIGLAMTTVLLLGLVVRERQGIAGIGFESVGVLALYALGLTVQVLR</sequence>
<keyword evidence="8" id="KW-1185">Reference proteome</keyword>
<feature type="transmembrane region" description="Helical" evidence="5">
    <location>
        <begin position="48"/>
        <end position="67"/>
    </location>
</feature>
<feature type="transmembrane region" description="Helical" evidence="5">
    <location>
        <begin position="110"/>
        <end position="133"/>
    </location>
</feature>
<organism evidence="7 8">
    <name type="scientific">Roseospirillum parvum</name>
    <dbReference type="NCBI Taxonomy" id="83401"/>
    <lineage>
        <taxon>Bacteria</taxon>
        <taxon>Pseudomonadati</taxon>
        <taxon>Pseudomonadota</taxon>
        <taxon>Alphaproteobacteria</taxon>
        <taxon>Rhodospirillales</taxon>
        <taxon>Rhodospirillaceae</taxon>
        <taxon>Roseospirillum</taxon>
    </lineage>
</organism>
<dbReference type="AlphaFoldDB" id="A0A1G8AKQ9"/>
<evidence type="ECO:0000256" key="4">
    <source>
        <dbReference type="ARBA" id="ARBA00023136"/>
    </source>
</evidence>
<proteinExistence type="predicted"/>
<evidence type="ECO:0000313" key="7">
    <source>
        <dbReference type="EMBL" id="SDH21439.1"/>
    </source>
</evidence>
<gene>
    <name evidence="7" type="ORF">SAMN05421742_10524</name>
</gene>
<evidence type="ECO:0000313" key="8">
    <source>
        <dbReference type="Proteomes" id="UP000217076"/>
    </source>
</evidence>
<keyword evidence="2 5" id="KW-0812">Transmembrane</keyword>
<dbReference type="InterPro" id="IPR004837">
    <property type="entry name" value="NaCa_Exmemb"/>
</dbReference>
<reference evidence="8" key="1">
    <citation type="submission" date="2016-10" db="EMBL/GenBank/DDBJ databases">
        <authorList>
            <person name="Varghese N."/>
            <person name="Submissions S."/>
        </authorList>
    </citation>
    <scope>NUCLEOTIDE SEQUENCE [LARGE SCALE GENOMIC DNA]</scope>
    <source>
        <strain evidence="8">930I</strain>
    </source>
</reference>